<dbReference type="OrthoDB" id="3240470at2"/>
<evidence type="ECO:0000313" key="3">
    <source>
        <dbReference type="Proteomes" id="UP000199691"/>
    </source>
</evidence>
<dbReference type="STRING" id="641025.SAMN05421507_110118"/>
<evidence type="ECO:0008006" key="4">
    <source>
        <dbReference type="Google" id="ProtNLM"/>
    </source>
</evidence>
<evidence type="ECO:0000313" key="2">
    <source>
        <dbReference type="EMBL" id="SDP55427.1"/>
    </source>
</evidence>
<keyword evidence="1" id="KW-1133">Transmembrane helix</keyword>
<organism evidence="2 3">
    <name type="scientific">Lentzea jiangxiensis</name>
    <dbReference type="NCBI Taxonomy" id="641025"/>
    <lineage>
        <taxon>Bacteria</taxon>
        <taxon>Bacillati</taxon>
        <taxon>Actinomycetota</taxon>
        <taxon>Actinomycetes</taxon>
        <taxon>Pseudonocardiales</taxon>
        <taxon>Pseudonocardiaceae</taxon>
        <taxon>Lentzea</taxon>
    </lineage>
</organism>
<feature type="transmembrane region" description="Helical" evidence="1">
    <location>
        <begin position="49"/>
        <end position="70"/>
    </location>
</feature>
<evidence type="ECO:0000256" key="1">
    <source>
        <dbReference type="SAM" id="Phobius"/>
    </source>
</evidence>
<gene>
    <name evidence="2" type="ORF">SAMN05421507_110118</name>
</gene>
<name>A0A1H0TN06_9PSEU</name>
<keyword evidence="1" id="KW-0472">Membrane</keyword>
<proteinExistence type="predicted"/>
<dbReference type="Pfam" id="PF11188">
    <property type="entry name" value="DUF2975"/>
    <property type="match status" value="1"/>
</dbReference>
<sequence length="165" mass="17098">MSRVLVIFLQALLAIAFLGGLFAQVAVIPATAANEVELFPPYEAVRVPFVVSAIVFVACLQVLAVALGGVLHRAGEGTVFEPGSVTWTNVAIGAIAAGALVLAWLFVFVTFADIPSPADGMEVLGLWMGSAAGTVAAAGAALVVVVGRQWLRRAVEQRAELDQVV</sequence>
<feature type="transmembrane region" description="Helical" evidence="1">
    <location>
        <begin position="124"/>
        <end position="146"/>
    </location>
</feature>
<feature type="transmembrane region" description="Helical" evidence="1">
    <location>
        <begin position="90"/>
        <end position="112"/>
    </location>
</feature>
<dbReference type="InterPro" id="IPR021354">
    <property type="entry name" value="DUF2975"/>
</dbReference>
<dbReference type="Proteomes" id="UP000199691">
    <property type="component" value="Unassembled WGS sequence"/>
</dbReference>
<keyword evidence="3" id="KW-1185">Reference proteome</keyword>
<protein>
    <recommendedName>
        <fullName evidence="4">DUF2975 domain-containing protein</fullName>
    </recommendedName>
</protein>
<dbReference type="AlphaFoldDB" id="A0A1H0TN06"/>
<accession>A0A1H0TN06</accession>
<dbReference type="EMBL" id="FNIX01000010">
    <property type="protein sequence ID" value="SDP55427.1"/>
    <property type="molecule type" value="Genomic_DNA"/>
</dbReference>
<dbReference type="RefSeq" id="WP_090100205.1">
    <property type="nucleotide sequence ID" value="NZ_FNIX01000010.1"/>
</dbReference>
<keyword evidence="1" id="KW-0812">Transmembrane</keyword>
<reference evidence="3" key="1">
    <citation type="submission" date="2016-10" db="EMBL/GenBank/DDBJ databases">
        <authorList>
            <person name="Varghese N."/>
            <person name="Submissions S."/>
        </authorList>
    </citation>
    <scope>NUCLEOTIDE SEQUENCE [LARGE SCALE GENOMIC DNA]</scope>
    <source>
        <strain evidence="3">CGMCC 4.6609</strain>
    </source>
</reference>